<evidence type="ECO:0000313" key="2">
    <source>
        <dbReference type="Proteomes" id="UP001164513"/>
    </source>
</evidence>
<dbReference type="Proteomes" id="UP001164513">
    <property type="component" value="Chromosome"/>
</dbReference>
<dbReference type="EMBL" id="CP114720">
    <property type="protein sequence ID" value="WAZ71895.1"/>
    <property type="molecule type" value="Genomic_DNA"/>
</dbReference>
<proteinExistence type="predicted"/>
<evidence type="ECO:0000313" key="1">
    <source>
        <dbReference type="EMBL" id="WAZ71895.1"/>
    </source>
</evidence>
<protein>
    <submittedName>
        <fullName evidence="1">Uncharacterized protein</fullName>
    </submittedName>
</protein>
<accession>A0AAX3JLS6</accession>
<name>A0AAX3JLS6_9SPIR</name>
<reference evidence="1" key="1">
    <citation type="submission" date="2022-12" db="EMBL/GenBank/DDBJ databases">
        <title>B. miyamotoi WGS.</title>
        <authorList>
            <person name="Gabriele M."/>
            <person name="Kuleshov K.V."/>
            <person name="Hepner S."/>
            <person name="Hoornstra D."/>
            <person name="Hovius J.W."/>
            <person name="Platonov A.E."/>
            <person name="Fingerle V."/>
            <person name="Strube C."/>
        </authorList>
    </citation>
    <scope>NUCLEOTIDE SEQUENCE</scope>
    <source>
        <strain evidence="1">ZStruIII14-9</strain>
    </source>
</reference>
<sequence length="118" mass="14310">MIFIKLWPSAPNIIATDTNFKIFDAYYRKPNSEEITGKIFTTVKKIIENNDANEKKEFKLKDGYNNELSYSKFIENYYDDLEIKETQEHNIKLLRKKYEKEKIYLEKNKLFRKKNKLN</sequence>
<dbReference type="AlphaFoldDB" id="A0AAX3JLS6"/>
<organism evidence="1 2">
    <name type="scientific">Borrelia miyamotoi</name>
    <dbReference type="NCBI Taxonomy" id="47466"/>
    <lineage>
        <taxon>Bacteria</taxon>
        <taxon>Pseudomonadati</taxon>
        <taxon>Spirochaetota</taxon>
        <taxon>Spirochaetia</taxon>
        <taxon>Spirochaetales</taxon>
        <taxon>Borreliaceae</taxon>
        <taxon>Borrelia</taxon>
    </lineage>
</organism>
<gene>
    <name evidence="1" type="ORF">O5404_02570</name>
</gene>